<dbReference type="EMBL" id="VFOZ01000003">
    <property type="protein sequence ID" value="TQL88059.1"/>
    <property type="molecule type" value="Genomic_DNA"/>
</dbReference>
<sequence length="323" mass="35300">MVKARDRYALAMSESPRIFSRVLDGNVCVYDPSGDAQGVLDPVVVFPVRPGDEVLGHTGSADLSRAVYTTTDAVACVTDGGTELWRYDLEPRSTTKHGHSPSCRFSADGALVWVYRPDAMAGRGGVDKWVVLDAEKGTVVAQTDLGTVGHGAIHFRHPDGVHMLLDVGEGQDGSNLFRGALDGGDLNLFTYPWGDRALIDLAADGEQFMTIDDDQSDVAFHTYPDGEEFLRLPLEAFGYETEEWSEAYVEWSSGYLDSETAIVTIGGEDEDGQEWWHHYRVGIRTGEVGPRLDQRTSCVIEPAGDGSWLTTDADGRPVRRLNG</sequence>
<gene>
    <name evidence="1" type="ORF">FB559_8672</name>
</gene>
<dbReference type="SUPFAM" id="SSF82171">
    <property type="entry name" value="DPP6 N-terminal domain-like"/>
    <property type="match status" value="1"/>
</dbReference>
<name>A0A543BTA3_9ACTN</name>
<evidence type="ECO:0000313" key="2">
    <source>
        <dbReference type="Proteomes" id="UP000316096"/>
    </source>
</evidence>
<accession>A0A543BTA3</accession>
<dbReference type="AlphaFoldDB" id="A0A543BTA3"/>
<proteinExistence type="predicted"/>
<organism evidence="1 2">
    <name type="scientific">Actinoallomurus bryophytorum</name>
    <dbReference type="NCBI Taxonomy" id="1490222"/>
    <lineage>
        <taxon>Bacteria</taxon>
        <taxon>Bacillati</taxon>
        <taxon>Actinomycetota</taxon>
        <taxon>Actinomycetes</taxon>
        <taxon>Streptosporangiales</taxon>
        <taxon>Thermomonosporaceae</taxon>
        <taxon>Actinoallomurus</taxon>
    </lineage>
</organism>
<reference evidence="1 2" key="1">
    <citation type="submission" date="2019-06" db="EMBL/GenBank/DDBJ databases">
        <title>Sequencing the genomes of 1000 actinobacteria strains.</title>
        <authorList>
            <person name="Klenk H.-P."/>
        </authorList>
    </citation>
    <scope>NUCLEOTIDE SEQUENCE [LARGE SCALE GENOMIC DNA]</scope>
    <source>
        <strain evidence="1 2">DSM 102200</strain>
    </source>
</reference>
<dbReference type="Proteomes" id="UP000316096">
    <property type="component" value="Unassembled WGS sequence"/>
</dbReference>
<protein>
    <recommendedName>
        <fullName evidence="3">WD40 repeat protein</fullName>
    </recommendedName>
</protein>
<evidence type="ECO:0008006" key="3">
    <source>
        <dbReference type="Google" id="ProtNLM"/>
    </source>
</evidence>
<comment type="caution">
    <text evidence="1">The sequence shown here is derived from an EMBL/GenBank/DDBJ whole genome shotgun (WGS) entry which is preliminary data.</text>
</comment>
<keyword evidence="2" id="KW-1185">Reference proteome</keyword>
<evidence type="ECO:0000313" key="1">
    <source>
        <dbReference type="EMBL" id="TQL88059.1"/>
    </source>
</evidence>